<sequence length="160" mass="17042">MSGSRSAPPRLLLAEQKIPPSIHSENQVEVLEGWVLGVAHLGSGDQNVRMGTEGRLCGLEECLDLGLVGYVGLRTPIVVLVVDLGGGEVGWVDNEFCAQGGEVAGDGLDDAGGAIGDDCDAILEWWWEGGGGWFSHHGHGPEVYKLLIELRTLLFNRSPI</sequence>
<dbReference type="AlphaFoldDB" id="A0A7J0E4W3"/>
<accession>A0A7J0E4W3</accession>
<comment type="caution">
    <text evidence="1">The sequence shown here is derived from an EMBL/GenBank/DDBJ whole genome shotgun (WGS) entry which is preliminary data.</text>
</comment>
<gene>
    <name evidence="1" type="ORF">Acr_01g0005160</name>
</gene>
<organism evidence="1 2">
    <name type="scientific">Actinidia rufa</name>
    <dbReference type="NCBI Taxonomy" id="165716"/>
    <lineage>
        <taxon>Eukaryota</taxon>
        <taxon>Viridiplantae</taxon>
        <taxon>Streptophyta</taxon>
        <taxon>Embryophyta</taxon>
        <taxon>Tracheophyta</taxon>
        <taxon>Spermatophyta</taxon>
        <taxon>Magnoliopsida</taxon>
        <taxon>eudicotyledons</taxon>
        <taxon>Gunneridae</taxon>
        <taxon>Pentapetalae</taxon>
        <taxon>asterids</taxon>
        <taxon>Ericales</taxon>
        <taxon>Actinidiaceae</taxon>
        <taxon>Actinidia</taxon>
    </lineage>
</organism>
<evidence type="ECO:0000313" key="1">
    <source>
        <dbReference type="EMBL" id="GFY80707.1"/>
    </source>
</evidence>
<name>A0A7J0E4W3_9ERIC</name>
<protein>
    <submittedName>
        <fullName evidence="1">Uncharacterized protein</fullName>
    </submittedName>
</protein>
<dbReference type="Proteomes" id="UP000585474">
    <property type="component" value="Unassembled WGS sequence"/>
</dbReference>
<keyword evidence="2" id="KW-1185">Reference proteome</keyword>
<evidence type="ECO:0000313" key="2">
    <source>
        <dbReference type="Proteomes" id="UP000585474"/>
    </source>
</evidence>
<reference evidence="1 2" key="1">
    <citation type="submission" date="2019-07" db="EMBL/GenBank/DDBJ databases">
        <title>De Novo Assembly of kiwifruit Actinidia rufa.</title>
        <authorList>
            <person name="Sugita-Konishi S."/>
            <person name="Sato K."/>
            <person name="Mori E."/>
            <person name="Abe Y."/>
            <person name="Kisaki G."/>
            <person name="Hamano K."/>
            <person name="Suezawa K."/>
            <person name="Otani M."/>
            <person name="Fukuda T."/>
            <person name="Manabe T."/>
            <person name="Gomi K."/>
            <person name="Tabuchi M."/>
            <person name="Akimitsu K."/>
            <person name="Kataoka I."/>
        </authorList>
    </citation>
    <scope>NUCLEOTIDE SEQUENCE [LARGE SCALE GENOMIC DNA]</scope>
    <source>
        <strain evidence="2">cv. Fuchu</strain>
    </source>
</reference>
<dbReference type="EMBL" id="BJWL01000001">
    <property type="protein sequence ID" value="GFY80707.1"/>
    <property type="molecule type" value="Genomic_DNA"/>
</dbReference>
<proteinExistence type="predicted"/>